<keyword evidence="6 9" id="KW-0443">Lipid metabolism</keyword>
<dbReference type="Proteomes" id="UP000061704">
    <property type="component" value="Chromosome"/>
</dbReference>
<dbReference type="GO" id="GO:0009317">
    <property type="term" value="C:acetyl-CoA carboxylase complex"/>
    <property type="evidence" value="ECO:0007669"/>
    <property type="project" value="InterPro"/>
</dbReference>
<dbReference type="AlphaFoldDB" id="C5WCJ4"/>
<dbReference type="HOGENOM" id="CLU_016733_3_1_6"/>
<name>C5WCJ4_9ENTR</name>
<comment type="function">
    <text evidence="1 9">This protein is a component of the acetyl coenzyme A carboxylase complex; first, biotin carboxylase catalyzes the carboxylation of the carrier protein and then the transcarboxylase transfers the carboxyl group to form malonyl-CoA.</text>
</comment>
<dbReference type="PRINTS" id="PR01071">
    <property type="entry name" value="ACOABIOTINCC"/>
</dbReference>
<sequence length="142" mass="16346">MDIRKIKKLVKLVECSNITELKISEDKEFLYISKKYIEPNININSLHSHKKNKTNISETSSGNINRYVVRSPMVGIFYRTPHPEAKAFIQIGQKINRGDTLCIIEAMKMMNYIEADREGFIKAILVENGQSVEFDEPLVVIE</sequence>
<dbReference type="InterPro" id="IPR001249">
    <property type="entry name" value="AcCoA_biotinCC"/>
</dbReference>
<dbReference type="InterPro" id="IPR050709">
    <property type="entry name" value="Biotin_Carboxyl_Carrier/Decarb"/>
</dbReference>
<dbReference type="InterPro" id="IPR011053">
    <property type="entry name" value="Single_hybrid_motif"/>
</dbReference>
<keyword evidence="5 9" id="KW-0276">Fatty acid metabolism</keyword>
<evidence type="ECO:0000256" key="1">
    <source>
        <dbReference type="ARBA" id="ARBA00003761"/>
    </source>
</evidence>
<dbReference type="SUPFAM" id="SSF51230">
    <property type="entry name" value="Single hybrid motif"/>
    <property type="match status" value="1"/>
</dbReference>
<dbReference type="PROSITE" id="PS50968">
    <property type="entry name" value="BIOTINYL_LIPOYL"/>
    <property type="match status" value="1"/>
</dbReference>
<dbReference type="FunFam" id="2.40.50.100:FF:000003">
    <property type="entry name" value="Acetyl-CoA carboxylase biotin carboxyl carrier protein"/>
    <property type="match status" value="1"/>
</dbReference>
<dbReference type="GO" id="GO:0003989">
    <property type="term" value="F:acetyl-CoA carboxylase activity"/>
    <property type="evidence" value="ECO:0007669"/>
    <property type="project" value="InterPro"/>
</dbReference>
<proteinExistence type="predicted"/>
<dbReference type="UniPathway" id="UPA00094"/>
<evidence type="ECO:0000256" key="4">
    <source>
        <dbReference type="ARBA" id="ARBA00022516"/>
    </source>
</evidence>
<dbReference type="PANTHER" id="PTHR45266:SF3">
    <property type="entry name" value="OXALOACETATE DECARBOXYLASE ALPHA CHAIN"/>
    <property type="match status" value="1"/>
</dbReference>
<dbReference type="InterPro" id="IPR001882">
    <property type="entry name" value="Biotin_BS"/>
</dbReference>
<organism evidence="11 12">
    <name type="scientific">Candidatus Ishikawaella capsulata Mpkobe</name>
    <dbReference type="NCBI Taxonomy" id="476281"/>
    <lineage>
        <taxon>Bacteria</taxon>
        <taxon>Pseudomonadati</taxon>
        <taxon>Pseudomonadota</taxon>
        <taxon>Gammaproteobacteria</taxon>
        <taxon>Enterobacterales</taxon>
        <taxon>Enterobacteriaceae</taxon>
        <taxon>Candidatus Ishikawella</taxon>
    </lineage>
</organism>
<feature type="domain" description="Lipoyl-binding" evidence="10">
    <location>
        <begin position="66"/>
        <end position="142"/>
    </location>
</feature>
<evidence type="ECO:0000256" key="7">
    <source>
        <dbReference type="ARBA" id="ARBA00023160"/>
    </source>
</evidence>
<dbReference type="STRING" id="476281.ICMP_190"/>
<dbReference type="Pfam" id="PF00364">
    <property type="entry name" value="Biotin_lipoyl"/>
    <property type="match status" value="1"/>
</dbReference>
<comment type="pathway">
    <text evidence="2 9">Lipid metabolism; fatty acid biosynthesis.</text>
</comment>
<evidence type="ECO:0000256" key="8">
    <source>
        <dbReference type="ARBA" id="ARBA00023267"/>
    </source>
</evidence>
<evidence type="ECO:0000313" key="12">
    <source>
        <dbReference type="Proteomes" id="UP000061704"/>
    </source>
</evidence>
<evidence type="ECO:0000256" key="5">
    <source>
        <dbReference type="ARBA" id="ARBA00022832"/>
    </source>
</evidence>
<gene>
    <name evidence="11" type="primary">accB</name>
    <name evidence="11" type="ORF">ICMP_190</name>
</gene>
<evidence type="ECO:0000259" key="10">
    <source>
        <dbReference type="PROSITE" id="PS50968"/>
    </source>
</evidence>
<dbReference type="CDD" id="cd06850">
    <property type="entry name" value="biotinyl_domain"/>
    <property type="match status" value="1"/>
</dbReference>
<dbReference type="GO" id="GO:0006633">
    <property type="term" value="P:fatty acid biosynthetic process"/>
    <property type="evidence" value="ECO:0007669"/>
    <property type="project" value="UniProtKB-UniPathway"/>
</dbReference>
<dbReference type="NCBIfam" id="TIGR00531">
    <property type="entry name" value="BCCP"/>
    <property type="match status" value="1"/>
</dbReference>
<evidence type="ECO:0000256" key="9">
    <source>
        <dbReference type="RuleBase" id="RU364072"/>
    </source>
</evidence>
<dbReference type="PROSITE" id="PS00188">
    <property type="entry name" value="BIOTIN"/>
    <property type="match status" value="1"/>
</dbReference>
<keyword evidence="4 9" id="KW-0444">Lipid biosynthesis</keyword>
<accession>C5WCJ4</accession>
<dbReference type="RefSeq" id="WP_041068926.1">
    <property type="nucleotide sequence ID" value="NZ_AP010872.1"/>
</dbReference>
<evidence type="ECO:0000256" key="3">
    <source>
        <dbReference type="ARBA" id="ARBA00017562"/>
    </source>
</evidence>
<dbReference type="OrthoDB" id="9811735at2"/>
<dbReference type="InterPro" id="IPR000089">
    <property type="entry name" value="Biotin_lipoyl"/>
</dbReference>
<evidence type="ECO:0000256" key="6">
    <source>
        <dbReference type="ARBA" id="ARBA00023098"/>
    </source>
</evidence>
<keyword evidence="8 9" id="KW-0092">Biotin</keyword>
<evidence type="ECO:0000313" key="11">
    <source>
        <dbReference type="EMBL" id="BAH83050.1"/>
    </source>
</evidence>
<dbReference type="Gene3D" id="2.40.50.100">
    <property type="match status" value="1"/>
</dbReference>
<evidence type="ECO:0000256" key="2">
    <source>
        <dbReference type="ARBA" id="ARBA00005194"/>
    </source>
</evidence>
<keyword evidence="12" id="KW-1185">Reference proteome</keyword>
<dbReference type="KEGG" id="icp:ICMP_190"/>
<reference evidence="11 12" key="1">
    <citation type="journal article" date="2011" name="Genome Biol. Evol.">
        <title>Reductive evolution of bacterial genome in insect gut environment.</title>
        <authorList>
            <person name="Nikoh N."/>
            <person name="Hosokawa T."/>
            <person name="Ohshima K."/>
            <person name="Hattori M."/>
            <person name="Fukatsu T."/>
        </authorList>
    </citation>
    <scope>NUCLEOTIDE SEQUENCE [LARGE SCALE GENOMIC DNA]</scope>
    <source>
        <strain evidence="11 12">Mpkobe</strain>
    </source>
</reference>
<protein>
    <recommendedName>
        <fullName evidence="3 9">Biotin carboxyl carrier protein of acetyl-CoA carboxylase</fullName>
    </recommendedName>
</protein>
<keyword evidence="7 9" id="KW-0275">Fatty acid biosynthesis</keyword>
<dbReference type="PANTHER" id="PTHR45266">
    <property type="entry name" value="OXALOACETATE DECARBOXYLASE ALPHA CHAIN"/>
    <property type="match status" value="1"/>
</dbReference>
<dbReference type="EMBL" id="AP010872">
    <property type="protein sequence ID" value="BAH83050.1"/>
    <property type="molecule type" value="Genomic_DNA"/>
</dbReference>